<evidence type="ECO:0000256" key="1">
    <source>
        <dbReference type="SAM" id="Phobius"/>
    </source>
</evidence>
<keyword evidence="3" id="KW-1185">Reference proteome</keyword>
<dbReference type="Proteomes" id="UP000308671">
    <property type="component" value="Unassembled WGS sequence"/>
</dbReference>
<keyword evidence="1" id="KW-1133">Transmembrane helix</keyword>
<sequence length="144" mass="15623">MWEPSFFGFRSSDTQITIIRAAGYHVQALVAMQAVIVTTRQSFEGLLGNSSSSSSSGSSNANTWAAIAIAILIAIALAMPIPIPIPEESSGEANAHELPGPQRARVVRRENRAANPVYKLKGYFVLKFIVEQGTTIYRHCQTAM</sequence>
<feature type="transmembrane region" description="Helical" evidence="1">
    <location>
        <begin position="63"/>
        <end position="81"/>
    </location>
</feature>
<reference evidence="2 3" key="1">
    <citation type="submission" date="2017-12" db="EMBL/GenBank/DDBJ databases">
        <title>Comparative genomics of Botrytis spp.</title>
        <authorList>
            <person name="Valero-Jimenez C.A."/>
            <person name="Tapia P."/>
            <person name="Veloso J."/>
            <person name="Silva-Moreno E."/>
            <person name="Staats M."/>
            <person name="Valdes J.H."/>
            <person name="Van Kan J.A.L."/>
        </authorList>
    </citation>
    <scope>NUCLEOTIDE SEQUENCE [LARGE SCALE GENOMIC DNA]</scope>
    <source>
        <strain evidence="2 3">MUCL435</strain>
    </source>
</reference>
<protein>
    <submittedName>
        <fullName evidence="2">Uncharacterized protein</fullName>
    </submittedName>
</protein>
<keyword evidence="1" id="KW-0812">Transmembrane</keyword>
<accession>A0A4S8QJ07</accession>
<name>A0A4S8QJ07_9HELO</name>
<organism evidence="2 3">
    <name type="scientific">Botrytis galanthina</name>
    <dbReference type="NCBI Taxonomy" id="278940"/>
    <lineage>
        <taxon>Eukaryota</taxon>
        <taxon>Fungi</taxon>
        <taxon>Dikarya</taxon>
        <taxon>Ascomycota</taxon>
        <taxon>Pezizomycotina</taxon>
        <taxon>Leotiomycetes</taxon>
        <taxon>Helotiales</taxon>
        <taxon>Sclerotiniaceae</taxon>
        <taxon>Botrytis</taxon>
    </lineage>
</organism>
<evidence type="ECO:0000313" key="2">
    <source>
        <dbReference type="EMBL" id="THV44773.1"/>
    </source>
</evidence>
<keyword evidence="1" id="KW-0472">Membrane</keyword>
<dbReference type="AlphaFoldDB" id="A0A4S8QJ07"/>
<feature type="transmembrane region" description="Helical" evidence="1">
    <location>
        <begin position="21"/>
        <end position="43"/>
    </location>
</feature>
<proteinExistence type="predicted"/>
<gene>
    <name evidence="2" type="ORF">BGAL_0581g00010</name>
</gene>
<dbReference type="EMBL" id="PQXL01000580">
    <property type="protein sequence ID" value="THV44773.1"/>
    <property type="molecule type" value="Genomic_DNA"/>
</dbReference>
<comment type="caution">
    <text evidence="2">The sequence shown here is derived from an EMBL/GenBank/DDBJ whole genome shotgun (WGS) entry which is preliminary data.</text>
</comment>
<evidence type="ECO:0000313" key="3">
    <source>
        <dbReference type="Proteomes" id="UP000308671"/>
    </source>
</evidence>